<organism evidence="2 3">
    <name type="scientific">Gymnopilus junonius</name>
    <name type="common">Spectacular rustgill mushroom</name>
    <name type="synonym">Gymnopilus spectabilis subsp. junonius</name>
    <dbReference type="NCBI Taxonomy" id="109634"/>
    <lineage>
        <taxon>Eukaryota</taxon>
        <taxon>Fungi</taxon>
        <taxon>Dikarya</taxon>
        <taxon>Basidiomycota</taxon>
        <taxon>Agaricomycotina</taxon>
        <taxon>Agaricomycetes</taxon>
        <taxon>Agaricomycetidae</taxon>
        <taxon>Agaricales</taxon>
        <taxon>Agaricineae</taxon>
        <taxon>Hymenogastraceae</taxon>
        <taxon>Gymnopilus</taxon>
    </lineage>
</organism>
<dbReference type="PANTHER" id="PTHR23244">
    <property type="entry name" value="KELCH REPEAT DOMAIN"/>
    <property type="match status" value="1"/>
</dbReference>
<keyword evidence="3" id="KW-1185">Reference proteome</keyword>
<dbReference type="Gene3D" id="2.120.10.80">
    <property type="entry name" value="Kelch-type beta propeller"/>
    <property type="match status" value="1"/>
</dbReference>
<dbReference type="SUPFAM" id="SSF117281">
    <property type="entry name" value="Kelch motif"/>
    <property type="match status" value="1"/>
</dbReference>
<proteinExistence type="predicted"/>
<dbReference type="PANTHER" id="PTHR23244:SF485">
    <property type="entry name" value="MULTIPLE EGF LIKE DOMAINS 8, ISOFORM B"/>
    <property type="match status" value="1"/>
</dbReference>
<comment type="caution">
    <text evidence="2">The sequence shown here is derived from an EMBL/GenBank/DDBJ whole genome shotgun (WGS) entry which is preliminary data.</text>
</comment>
<gene>
    <name evidence="2" type="ORF">CPB84DRAFT_1765288</name>
</gene>
<name>A0A9P5TSW3_GYMJU</name>
<feature type="compositionally biased region" description="Polar residues" evidence="1">
    <location>
        <begin position="1"/>
        <end position="10"/>
    </location>
</feature>
<sequence length="414" mass="46564">MPVTRSTKTSQAHEKPARKRSKQPVANNHQVWVAKKLGGDFPPLTVHSKTVSDPRRGKVYVYGGYMPDDDAEMPLPYLHVFDTKTMKFTDLTNSLTYVTPGDPYSDAMLNREVKPLPSLSQPGIVLLELNNHPRIFIFGGYDAGDADGPSSTLIAVNTTHKEWYHVEFEDSQLPPPAPRIDPILVGVDEKLYIFGGIKNFGDNWTYHRTFSIIDFQLNAPSRKCKWLIVDAPYPDNVPANQLFGKGLPINNGTAILLLPGREKATSKLHIQKDNIFYFITMNETFMPANPKGVLPRDTHWYYACNFNPSLTLSSEPLSSEYSPATPSILLCTWIPHGQEDLSPEFWHFSAYPKNTFTRLGISDRVYDLEKNFQRFALVGNRAFLMGQGDGSDDNDGEEGAMCDTYVEIPVQELL</sequence>
<dbReference type="OrthoDB" id="3228507at2759"/>
<feature type="region of interest" description="Disordered" evidence="1">
    <location>
        <begin position="1"/>
        <end position="28"/>
    </location>
</feature>
<dbReference type="Proteomes" id="UP000724874">
    <property type="component" value="Unassembled WGS sequence"/>
</dbReference>
<evidence type="ECO:0000313" key="3">
    <source>
        <dbReference type="Proteomes" id="UP000724874"/>
    </source>
</evidence>
<dbReference type="AlphaFoldDB" id="A0A9P5TSW3"/>
<dbReference type="EMBL" id="JADNYJ010000008">
    <property type="protein sequence ID" value="KAF8909715.1"/>
    <property type="molecule type" value="Genomic_DNA"/>
</dbReference>
<evidence type="ECO:0000313" key="2">
    <source>
        <dbReference type="EMBL" id="KAF8909715.1"/>
    </source>
</evidence>
<evidence type="ECO:0000256" key="1">
    <source>
        <dbReference type="SAM" id="MobiDB-lite"/>
    </source>
</evidence>
<dbReference type="InterPro" id="IPR015915">
    <property type="entry name" value="Kelch-typ_b-propeller"/>
</dbReference>
<accession>A0A9P5TSW3</accession>
<protein>
    <submittedName>
        <fullName evidence="2">Uncharacterized protein</fullName>
    </submittedName>
</protein>
<reference evidence="2" key="1">
    <citation type="submission" date="2020-11" db="EMBL/GenBank/DDBJ databases">
        <authorList>
            <consortium name="DOE Joint Genome Institute"/>
            <person name="Ahrendt S."/>
            <person name="Riley R."/>
            <person name="Andreopoulos W."/>
            <person name="LaButti K."/>
            <person name="Pangilinan J."/>
            <person name="Ruiz-duenas F.J."/>
            <person name="Barrasa J.M."/>
            <person name="Sanchez-Garcia M."/>
            <person name="Camarero S."/>
            <person name="Miyauchi S."/>
            <person name="Serrano A."/>
            <person name="Linde D."/>
            <person name="Babiker R."/>
            <person name="Drula E."/>
            <person name="Ayuso-Fernandez I."/>
            <person name="Pacheco R."/>
            <person name="Padilla G."/>
            <person name="Ferreira P."/>
            <person name="Barriuso J."/>
            <person name="Kellner H."/>
            <person name="Castanera R."/>
            <person name="Alfaro M."/>
            <person name="Ramirez L."/>
            <person name="Pisabarro A.G."/>
            <person name="Kuo A."/>
            <person name="Tritt A."/>
            <person name="Lipzen A."/>
            <person name="He G."/>
            <person name="Yan M."/>
            <person name="Ng V."/>
            <person name="Cullen D."/>
            <person name="Martin F."/>
            <person name="Rosso M.-N."/>
            <person name="Henrissat B."/>
            <person name="Hibbett D."/>
            <person name="Martinez A.T."/>
            <person name="Grigoriev I.V."/>
        </authorList>
    </citation>
    <scope>NUCLEOTIDE SEQUENCE</scope>
    <source>
        <strain evidence="2">AH 44721</strain>
    </source>
</reference>